<dbReference type="Proteomes" id="UP000807115">
    <property type="component" value="Chromosome 5"/>
</dbReference>
<feature type="compositionally biased region" description="Pro residues" evidence="1">
    <location>
        <begin position="194"/>
        <end position="215"/>
    </location>
</feature>
<feature type="compositionally biased region" description="Basic and acidic residues" evidence="1">
    <location>
        <begin position="277"/>
        <end position="288"/>
    </location>
</feature>
<feature type="compositionally biased region" description="Low complexity" evidence="1">
    <location>
        <begin position="85"/>
        <end position="101"/>
    </location>
</feature>
<feature type="region of interest" description="Disordered" evidence="1">
    <location>
        <begin position="259"/>
        <end position="288"/>
    </location>
</feature>
<feature type="compositionally biased region" description="Pro residues" evidence="1">
    <location>
        <begin position="136"/>
        <end position="148"/>
    </location>
</feature>
<evidence type="ECO:0000256" key="1">
    <source>
        <dbReference type="SAM" id="MobiDB-lite"/>
    </source>
</evidence>
<reference evidence="3" key="2">
    <citation type="submission" date="2020-10" db="EMBL/GenBank/DDBJ databases">
        <authorList>
            <person name="Cooper E.A."/>
            <person name="Brenton Z.W."/>
            <person name="Flinn B.S."/>
            <person name="Jenkins J."/>
            <person name="Shu S."/>
            <person name="Flowers D."/>
            <person name="Luo F."/>
            <person name="Wang Y."/>
            <person name="Xia P."/>
            <person name="Barry K."/>
            <person name="Daum C."/>
            <person name="Lipzen A."/>
            <person name="Yoshinaga Y."/>
            <person name="Schmutz J."/>
            <person name="Saski C."/>
            <person name="Vermerris W."/>
            <person name="Kresovich S."/>
        </authorList>
    </citation>
    <scope>NUCLEOTIDE SEQUENCE</scope>
</reference>
<dbReference type="InterPro" id="IPR038588">
    <property type="entry name" value="XS_domain_sf"/>
</dbReference>
<proteinExistence type="predicted"/>
<sequence length="550" mass="59123">MTLGPTRMLPVPFSPPLKSISQSRRNPRKSSGMLAAANPKAKPTPMPPPAAPTAAAQNPQAAASRASSSSSSAADTNPNKRTNPGNAAGAAGVGGSAAAAAEPTPSVNGEASRSPLIPAPHPHPHPHPQQQHAPPGASPLPPPPPPSRPLLTVAAVEAVMAAIPPPPRYGLEDLDRRTVALSDGTVRTYFALPHEPPPQLRQPPPPIPAHLLAPPPLPPPPQLPLLRPPLERWAPPPPMPALLPTAGLLPVPVPKRKWEDQVNGGVPGESSGRKQQQKSEMRAAKQVKVEETGVDPKVLKSAFLKMVKLMNENEADKKNYRTNGKLSQLKCPVCQRDSVDLHALLNHAYYAKNQEHRADHLGFHRALCVLMGWNYSVAPVHKTAYQALSTIDAEANQGDLILWPPTVIIENTYKSKHDGQKDGMSDKDMESKLREMGFVGVDVQPLPGKDGQRSMQAKFPASLDGLNNASLLVEFFERQGHGRAAWARIRSIVPASDGGNNNPMLVKVDGKGERTWVLYGYLATAWDLDILDPESKQNATVKSRKELDLD</sequence>
<accession>A0A921QXW3</accession>
<protein>
    <recommendedName>
        <fullName evidence="2">XS domain-containing protein</fullName>
    </recommendedName>
</protein>
<feature type="region of interest" description="Disordered" evidence="1">
    <location>
        <begin position="1"/>
        <end position="150"/>
    </location>
</feature>
<dbReference type="GO" id="GO:0031047">
    <property type="term" value="P:regulatory ncRNA-mediated gene silencing"/>
    <property type="evidence" value="ECO:0007669"/>
    <property type="project" value="InterPro"/>
</dbReference>
<name>A0A921QXW3_SORBI</name>
<feature type="compositionally biased region" description="Polar residues" evidence="1">
    <location>
        <begin position="75"/>
        <end position="84"/>
    </location>
</feature>
<feature type="region of interest" description="Disordered" evidence="1">
    <location>
        <begin position="190"/>
        <end position="215"/>
    </location>
</feature>
<evidence type="ECO:0000259" key="2">
    <source>
        <dbReference type="Pfam" id="PF03468"/>
    </source>
</evidence>
<feature type="compositionally biased region" description="Pro residues" evidence="1">
    <location>
        <begin position="42"/>
        <end position="51"/>
    </location>
</feature>
<evidence type="ECO:0000313" key="4">
    <source>
        <dbReference type="Proteomes" id="UP000807115"/>
    </source>
</evidence>
<dbReference type="AlphaFoldDB" id="A0A921QXW3"/>
<reference evidence="3" key="1">
    <citation type="journal article" date="2019" name="BMC Genomics">
        <title>A new reference genome for Sorghum bicolor reveals high levels of sequence similarity between sweet and grain genotypes: implications for the genetics of sugar metabolism.</title>
        <authorList>
            <person name="Cooper E.A."/>
            <person name="Brenton Z.W."/>
            <person name="Flinn B.S."/>
            <person name="Jenkins J."/>
            <person name="Shu S."/>
            <person name="Flowers D."/>
            <person name="Luo F."/>
            <person name="Wang Y."/>
            <person name="Xia P."/>
            <person name="Barry K."/>
            <person name="Daum C."/>
            <person name="Lipzen A."/>
            <person name="Yoshinaga Y."/>
            <person name="Schmutz J."/>
            <person name="Saski C."/>
            <person name="Vermerris W."/>
            <person name="Kresovich S."/>
        </authorList>
    </citation>
    <scope>NUCLEOTIDE SEQUENCE</scope>
</reference>
<dbReference type="InterPro" id="IPR005380">
    <property type="entry name" value="XS_domain"/>
</dbReference>
<dbReference type="PANTHER" id="PTHR46619">
    <property type="entry name" value="RNA RECOGNITION MOTIF XS DOMAIN PROTEIN-RELATED"/>
    <property type="match status" value="1"/>
</dbReference>
<dbReference type="Pfam" id="PF03468">
    <property type="entry name" value="XS"/>
    <property type="match status" value="1"/>
</dbReference>
<organism evidence="3 4">
    <name type="scientific">Sorghum bicolor</name>
    <name type="common">Sorghum</name>
    <name type="synonym">Sorghum vulgare</name>
    <dbReference type="NCBI Taxonomy" id="4558"/>
    <lineage>
        <taxon>Eukaryota</taxon>
        <taxon>Viridiplantae</taxon>
        <taxon>Streptophyta</taxon>
        <taxon>Embryophyta</taxon>
        <taxon>Tracheophyta</taxon>
        <taxon>Spermatophyta</taxon>
        <taxon>Magnoliopsida</taxon>
        <taxon>Liliopsida</taxon>
        <taxon>Poales</taxon>
        <taxon>Poaceae</taxon>
        <taxon>PACMAD clade</taxon>
        <taxon>Panicoideae</taxon>
        <taxon>Andropogonodae</taxon>
        <taxon>Andropogoneae</taxon>
        <taxon>Sorghinae</taxon>
        <taxon>Sorghum</taxon>
    </lineage>
</organism>
<dbReference type="PANTHER" id="PTHR46619:SF1">
    <property type="entry name" value="XS DOMAIN CONTAINING PROTEIN EXPRESSED"/>
    <property type="match status" value="1"/>
</dbReference>
<feature type="domain" description="XS" evidence="2">
    <location>
        <begin position="399"/>
        <end position="528"/>
    </location>
</feature>
<gene>
    <name evidence="3" type="ORF">BDA96_05G178700</name>
</gene>
<dbReference type="Gene3D" id="3.30.70.2890">
    <property type="entry name" value="XS domain"/>
    <property type="match status" value="1"/>
</dbReference>
<feature type="compositionally biased region" description="Low complexity" evidence="1">
    <location>
        <begin position="52"/>
        <end position="74"/>
    </location>
</feature>
<evidence type="ECO:0000313" key="3">
    <source>
        <dbReference type="EMBL" id="KAG0530354.1"/>
    </source>
</evidence>
<dbReference type="EMBL" id="CM027684">
    <property type="protein sequence ID" value="KAG0530354.1"/>
    <property type="molecule type" value="Genomic_DNA"/>
</dbReference>
<comment type="caution">
    <text evidence="3">The sequence shown here is derived from an EMBL/GenBank/DDBJ whole genome shotgun (WGS) entry which is preliminary data.</text>
</comment>